<feature type="transmembrane region" description="Helical" evidence="1">
    <location>
        <begin position="12"/>
        <end position="28"/>
    </location>
</feature>
<dbReference type="AlphaFoldDB" id="A0A286D7M7"/>
<dbReference type="OrthoDB" id="5957486at2"/>
<dbReference type="Pfam" id="PF09842">
    <property type="entry name" value="DUF2069"/>
    <property type="match status" value="1"/>
</dbReference>
<dbReference type="Proteomes" id="UP000219374">
    <property type="component" value="Unassembled WGS sequence"/>
</dbReference>
<dbReference type="EMBL" id="OCND01000004">
    <property type="protein sequence ID" value="SOD54659.1"/>
    <property type="molecule type" value="Genomic_DNA"/>
</dbReference>
<evidence type="ECO:0000313" key="2">
    <source>
        <dbReference type="EMBL" id="SOD54659.1"/>
    </source>
</evidence>
<sequence length="114" mass="12414">MSGTGRRLSRAVLGTALFALSVLYSVWFHADKHWLAAMLVFVVPPLLMLLGVLRGSGKAAFWAGVFGLFWFSHGVMSAYSQPASALYAWLEIALAVTIVLSASWPGLRGRFGKR</sequence>
<evidence type="ECO:0000313" key="3">
    <source>
        <dbReference type="Proteomes" id="UP000219374"/>
    </source>
</evidence>
<dbReference type="InterPro" id="IPR018643">
    <property type="entry name" value="DUF2069_membrane"/>
</dbReference>
<feature type="transmembrane region" description="Helical" evidence="1">
    <location>
        <begin position="34"/>
        <end position="53"/>
    </location>
</feature>
<gene>
    <name evidence="2" type="ORF">SAMN06296416_104271</name>
</gene>
<accession>A0A286D7M7</accession>
<proteinExistence type="predicted"/>
<keyword evidence="3" id="KW-1185">Reference proteome</keyword>
<dbReference type="RefSeq" id="WP_097121925.1">
    <property type="nucleotide sequence ID" value="NZ_OCND01000004.1"/>
</dbReference>
<keyword evidence="1" id="KW-1133">Transmembrane helix</keyword>
<reference evidence="2 3" key="1">
    <citation type="submission" date="2017-09" db="EMBL/GenBank/DDBJ databases">
        <authorList>
            <person name="Ehlers B."/>
            <person name="Leendertz F.H."/>
        </authorList>
    </citation>
    <scope>NUCLEOTIDE SEQUENCE [LARGE SCALE GENOMIC DNA]</scope>
    <source>
        <strain evidence="2 3">CGMCC 1.10978</strain>
    </source>
</reference>
<feature type="transmembrane region" description="Helical" evidence="1">
    <location>
        <begin position="60"/>
        <end position="80"/>
    </location>
</feature>
<keyword evidence="1" id="KW-0472">Membrane</keyword>
<organism evidence="2 3">
    <name type="scientific">Pseudoxanthomonas wuyuanensis</name>
    <dbReference type="NCBI Taxonomy" id="1073196"/>
    <lineage>
        <taxon>Bacteria</taxon>
        <taxon>Pseudomonadati</taxon>
        <taxon>Pseudomonadota</taxon>
        <taxon>Gammaproteobacteria</taxon>
        <taxon>Lysobacterales</taxon>
        <taxon>Lysobacteraceae</taxon>
        <taxon>Pseudoxanthomonas</taxon>
    </lineage>
</organism>
<protein>
    <submittedName>
        <fullName evidence="2">Predicted membrane protein</fullName>
    </submittedName>
</protein>
<feature type="transmembrane region" description="Helical" evidence="1">
    <location>
        <begin position="86"/>
        <end position="107"/>
    </location>
</feature>
<evidence type="ECO:0000256" key="1">
    <source>
        <dbReference type="SAM" id="Phobius"/>
    </source>
</evidence>
<name>A0A286D7M7_9GAMM</name>
<keyword evidence="1" id="KW-0812">Transmembrane</keyword>